<organism evidence="1 2">
    <name type="scientific">Entomophthora muscae</name>
    <dbReference type="NCBI Taxonomy" id="34485"/>
    <lineage>
        <taxon>Eukaryota</taxon>
        <taxon>Fungi</taxon>
        <taxon>Fungi incertae sedis</taxon>
        <taxon>Zoopagomycota</taxon>
        <taxon>Entomophthoromycotina</taxon>
        <taxon>Entomophthoromycetes</taxon>
        <taxon>Entomophthorales</taxon>
        <taxon>Entomophthoraceae</taxon>
        <taxon>Entomophthora</taxon>
    </lineage>
</organism>
<evidence type="ECO:0000313" key="2">
    <source>
        <dbReference type="Proteomes" id="UP001165960"/>
    </source>
</evidence>
<name>A0ACC2U3C4_9FUNG</name>
<proteinExistence type="predicted"/>
<reference evidence="1" key="1">
    <citation type="submission" date="2022-04" db="EMBL/GenBank/DDBJ databases">
        <title>Genome of the entomopathogenic fungus Entomophthora muscae.</title>
        <authorList>
            <person name="Elya C."/>
            <person name="Lovett B.R."/>
            <person name="Lee E."/>
            <person name="Macias A.M."/>
            <person name="Hajek A.E."/>
            <person name="De Bivort B.L."/>
            <person name="Kasson M.T."/>
            <person name="De Fine Licht H.H."/>
            <person name="Stajich J.E."/>
        </authorList>
    </citation>
    <scope>NUCLEOTIDE SEQUENCE</scope>
    <source>
        <strain evidence="1">Berkeley</strain>
    </source>
</reference>
<evidence type="ECO:0000313" key="1">
    <source>
        <dbReference type="EMBL" id="KAJ9081240.1"/>
    </source>
</evidence>
<dbReference type="EMBL" id="QTSX02001489">
    <property type="protein sequence ID" value="KAJ9081240.1"/>
    <property type="molecule type" value="Genomic_DNA"/>
</dbReference>
<dbReference type="Proteomes" id="UP001165960">
    <property type="component" value="Unassembled WGS sequence"/>
</dbReference>
<sequence length="143" mass="15783">MRLFLFFAAATAASTIDSVLSSLQPEDGGFIVVDPQDWASGRGISNCESGLCLLDKSSVGLQSGKIYVDIDYSGTFHDRTLASYRSPRHGDDGYDYNYDYDMYLKDYGEKKAYNGINVHVPKDANLDALNRTITRLDHPPASS</sequence>
<keyword evidence="2" id="KW-1185">Reference proteome</keyword>
<accession>A0ACC2U3C4</accession>
<protein>
    <submittedName>
        <fullName evidence="1">Uncharacterized protein</fullName>
    </submittedName>
</protein>
<gene>
    <name evidence="1" type="ORF">DSO57_1016779</name>
</gene>
<comment type="caution">
    <text evidence="1">The sequence shown here is derived from an EMBL/GenBank/DDBJ whole genome shotgun (WGS) entry which is preliminary data.</text>
</comment>